<evidence type="ECO:0000313" key="2">
    <source>
        <dbReference type="EMBL" id="KAJ8978139.1"/>
    </source>
</evidence>
<sequence length="85" mass="9903">MKIKFRRSRGLWKWMGYNLSISVAQPIWYSLIMWGARAGGLRETNSIAFQMDEDLLPSDTQAGTQEENFISNKCGWKHFSNYLPQ</sequence>
<name>A0ABQ9JIX5_9CUCU</name>
<evidence type="ECO:0000313" key="3">
    <source>
        <dbReference type="Proteomes" id="UP001162164"/>
    </source>
</evidence>
<accession>A0ABQ9JIX5</accession>
<dbReference type="EMBL" id="JAPWTJ010000471">
    <property type="protein sequence ID" value="KAJ8978139.1"/>
    <property type="molecule type" value="Genomic_DNA"/>
</dbReference>
<protein>
    <recommendedName>
        <fullName evidence="1">POPLD domain-containing protein</fullName>
    </recommendedName>
</protein>
<gene>
    <name evidence="2" type="ORF">NQ317_014195</name>
</gene>
<feature type="domain" description="POPLD" evidence="1">
    <location>
        <begin position="23"/>
        <end position="70"/>
    </location>
</feature>
<evidence type="ECO:0000259" key="1">
    <source>
        <dbReference type="Pfam" id="PF08170"/>
    </source>
</evidence>
<organism evidence="2 3">
    <name type="scientific">Molorchus minor</name>
    <dbReference type="NCBI Taxonomy" id="1323400"/>
    <lineage>
        <taxon>Eukaryota</taxon>
        <taxon>Metazoa</taxon>
        <taxon>Ecdysozoa</taxon>
        <taxon>Arthropoda</taxon>
        <taxon>Hexapoda</taxon>
        <taxon>Insecta</taxon>
        <taxon>Pterygota</taxon>
        <taxon>Neoptera</taxon>
        <taxon>Endopterygota</taxon>
        <taxon>Coleoptera</taxon>
        <taxon>Polyphaga</taxon>
        <taxon>Cucujiformia</taxon>
        <taxon>Chrysomeloidea</taxon>
        <taxon>Cerambycidae</taxon>
        <taxon>Lamiinae</taxon>
        <taxon>Monochamini</taxon>
        <taxon>Molorchus</taxon>
    </lineage>
</organism>
<proteinExistence type="predicted"/>
<dbReference type="InterPro" id="IPR012590">
    <property type="entry name" value="POPLD_dom"/>
</dbReference>
<comment type="caution">
    <text evidence="2">The sequence shown here is derived from an EMBL/GenBank/DDBJ whole genome shotgun (WGS) entry which is preliminary data.</text>
</comment>
<keyword evidence="3" id="KW-1185">Reference proteome</keyword>
<dbReference type="Proteomes" id="UP001162164">
    <property type="component" value="Unassembled WGS sequence"/>
</dbReference>
<dbReference type="Pfam" id="PF08170">
    <property type="entry name" value="POPLD"/>
    <property type="match status" value="1"/>
</dbReference>
<reference evidence="2" key="1">
    <citation type="journal article" date="2023" name="Insect Mol. Biol.">
        <title>Genome sequencing provides insights into the evolution of gene families encoding plant cell wall-degrading enzymes in longhorned beetles.</title>
        <authorList>
            <person name="Shin N.R."/>
            <person name="Okamura Y."/>
            <person name="Kirsch R."/>
            <person name="Pauchet Y."/>
        </authorList>
    </citation>
    <scope>NUCLEOTIDE SEQUENCE</scope>
    <source>
        <strain evidence="2">MMC_N1</strain>
    </source>
</reference>